<proteinExistence type="predicted"/>
<dbReference type="EMBL" id="KF264546">
    <property type="protein sequence ID" value="AGS49498.1"/>
    <property type="molecule type" value="Genomic_DNA"/>
</dbReference>
<dbReference type="InterPro" id="IPR006311">
    <property type="entry name" value="TAT_signal"/>
</dbReference>
<sequence length="382" mass="38692">MAGVSRRSLLVAAAGMAVLPASAWAADPARLLHDIGSLAGTGTPSEAADINDRGDVVGATSLPGTRTSHAFIMNPRVDGGRLTDITPGEKRSTRAKAVNAAGVVTGTIGLGLTPSAPGSGQPGGNEPQRVFVWGPRTGLTVLPLPPGTAGAIAGDINDNGTVLVVGTNDVPDPNAPGMNIPIGSYLWDPVRRKYTELPLPAGSAAGSVALAGTLDQCGGVAGGVVTPLGGTAWKHVAVVWDAGTHAAHELSTGGVSDAFATDRNEHGVTVGWRMNLPGGKSGAVYWPDRNAAPVPLPGRVAFEINNSGRIAGIRDFTGSPVFPFTAVLWEPGRGRTTDLGDHGLGSYVLALNASGRSAGYSVAGTASSHHNTAVWWDSPGRA</sequence>
<evidence type="ECO:0000256" key="1">
    <source>
        <dbReference type="SAM" id="SignalP"/>
    </source>
</evidence>
<keyword evidence="1" id="KW-0732">Signal</keyword>
<reference evidence="2" key="1">
    <citation type="journal article" date="2013" name="Proc. Natl. Acad. Sci. U.S.A.">
        <title>Mapping gene clusters within arrayed metagenomic libraries to expand the structural diversity of biomedically relevant natural products.</title>
        <authorList>
            <person name="Owen J.G."/>
            <person name="Reddy B.V."/>
            <person name="Ternei M.A."/>
            <person name="Charlop-Powers Z."/>
            <person name="Calle P.Y."/>
            <person name="Kim J.H."/>
            <person name="Brady S.F."/>
        </authorList>
    </citation>
    <scope>NUCLEOTIDE SEQUENCE</scope>
</reference>
<accession>S5TMA8</accession>
<dbReference type="PROSITE" id="PS51318">
    <property type="entry name" value="TAT"/>
    <property type="match status" value="1"/>
</dbReference>
<name>S5TMA8_9BACT</name>
<feature type="signal peptide" evidence="1">
    <location>
        <begin position="1"/>
        <end position="25"/>
    </location>
</feature>
<feature type="chain" id="PRO_5004540820" evidence="1">
    <location>
        <begin position="26"/>
        <end position="382"/>
    </location>
</feature>
<protein>
    <submittedName>
        <fullName evidence="2">Integral membrane protein</fullName>
    </submittedName>
</protein>
<dbReference type="AlphaFoldDB" id="S5TMA8"/>
<organism evidence="2">
    <name type="scientific">uncultured bacterium esnapd7</name>
    <dbReference type="NCBI Taxonomy" id="1366614"/>
    <lineage>
        <taxon>Bacteria</taxon>
        <taxon>environmental samples</taxon>
    </lineage>
</organism>
<evidence type="ECO:0000313" key="2">
    <source>
        <dbReference type="EMBL" id="AGS49498.1"/>
    </source>
</evidence>